<gene>
    <name evidence="6" type="primary">SSCI52800.1</name>
</gene>
<accession>A0A0F7S5Z2</accession>
<dbReference type="PROSITE" id="PS51677">
    <property type="entry name" value="NODB"/>
    <property type="match status" value="1"/>
</dbReference>
<evidence type="ECO:0000256" key="2">
    <source>
        <dbReference type="ARBA" id="ARBA00022622"/>
    </source>
</evidence>
<feature type="region of interest" description="Disordered" evidence="4">
    <location>
        <begin position="301"/>
        <end position="320"/>
    </location>
</feature>
<dbReference type="PANTHER" id="PTHR47561:SF1">
    <property type="entry name" value="POLYSACCHARIDE DEACETYLASE FAMILY PROTEIN (AFU_ORTHOLOGUE AFUA_6G05030)"/>
    <property type="match status" value="1"/>
</dbReference>
<dbReference type="SUPFAM" id="SSF88713">
    <property type="entry name" value="Glycoside hydrolase/deacetylase"/>
    <property type="match status" value="1"/>
</dbReference>
<dbReference type="AlphaFoldDB" id="A0A0F7S5Z2"/>
<dbReference type="Proteomes" id="UP000242770">
    <property type="component" value="Unassembled WGS sequence"/>
</dbReference>
<dbReference type="PANTHER" id="PTHR47561">
    <property type="entry name" value="POLYSACCHARIDE DEACETYLASE FAMILY PROTEIN (AFU_ORTHOLOGUE AFUA_6G05030)"/>
    <property type="match status" value="1"/>
</dbReference>
<dbReference type="GO" id="GO:0098552">
    <property type="term" value="C:side of membrane"/>
    <property type="evidence" value="ECO:0007669"/>
    <property type="project" value="UniProtKB-KW"/>
</dbReference>
<dbReference type="GO" id="GO:0005886">
    <property type="term" value="C:plasma membrane"/>
    <property type="evidence" value="ECO:0007669"/>
    <property type="project" value="UniProtKB-SubCell"/>
</dbReference>
<dbReference type="EMBL" id="CCFA01003144">
    <property type="protein sequence ID" value="CDW98352.1"/>
    <property type="molecule type" value="Genomic_DNA"/>
</dbReference>
<keyword evidence="2" id="KW-0472">Membrane</keyword>
<proteinExistence type="predicted"/>
<keyword evidence="2" id="KW-0336">GPI-anchor</keyword>
<dbReference type="GO" id="GO:0003677">
    <property type="term" value="F:DNA binding"/>
    <property type="evidence" value="ECO:0007669"/>
    <property type="project" value="InterPro"/>
</dbReference>
<dbReference type="GO" id="GO:0005975">
    <property type="term" value="P:carbohydrate metabolic process"/>
    <property type="evidence" value="ECO:0007669"/>
    <property type="project" value="InterPro"/>
</dbReference>
<keyword evidence="3" id="KW-0449">Lipoprotein</keyword>
<feature type="domain" description="NodB homology" evidence="5">
    <location>
        <begin position="29"/>
        <end position="134"/>
    </location>
</feature>
<reference evidence="7" key="1">
    <citation type="submission" date="2014-06" db="EMBL/GenBank/DDBJ databases">
        <authorList>
            <person name="Berkman P.J."/>
        </authorList>
    </citation>
    <scope>NUCLEOTIDE SEQUENCE [LARGE SCALE GENOMIC DNA]</scope>
</reference>
<feature type="compositionally biased region" description="Basic and acidic residues" evidence="4">
    <location>
        <begin position="307"/>
        <end position="317"/>
    </location>
</feature>
<dbReference type="InterPro" id="IPR002509">
    <property type="entry name" value="NODB_dom"/>
</dbReference>
<dbReference type="GO" id="GO:0015074">
    <property type="term" value="P:DNA integration"/>
    <property type="evidence" value="ECO:0007669"/>
    <property type="project" value="InterPro"/>
</dbReference>
<keyword evidence="2" id="KW-0325">Glycoprotein</keyword>
<evidence type="ECO:0000259" key="5">
    <source>
        <dbReference type="PROSITE" id="PS51677"/>
    </source>
</evidence>
<comment type="subcellular location">
    <subcellularLocation>
        <location evidence="1">Cell membrane</location>
        <topology evidence="1">Lipid-anchor</topology>
        <topology evidence="1">GPI-anchor</topology>
    </subcellularLocation>
</comment>
<evidence type="ECO:0000256" key="1">
    <source>
        <dbReference type="ARBA" id="ARBA00004609"/>
    </source>
</evidence>
<sequence>MPPKRVLVMYGVDVDSVAGWLGSYGGEDSVSDISRGILAAEVGVPRMLKLFEKKNIKATWFIPGHTLDSFPDECRAIVKAAHEVGLHGYSHERPNSMSLQQQKDILDKTFKQLTEFVGKPPKGSVAPWWETSEEGADLLLQYGIEYDHSMMHHDSQCYWLRTGDSWTKIDYEAEAETWMKPLVKGKTTGLVEICADCPSSKSFSRAHVWSSLVILDTGRHHRRCVIVACSSPTRYLSYIHDVSALPARCVPFCYRISSALFTSGLRLGHDAPALLASSLPAACPIPVDLWSTRSSTMLTARQQKQKARQENAAESRKRNTTAKVLALGRQDVPKIALNTTLRKSVRIHELKSQERVFNRICLNTAAILKIPLDQARQKLVTGSLPIGILRQAFAVLATLGGTGHTSLLIKKITNEFQRTQAGLPEARARTELLEVTGLRPGELFRYKWGDDDCFHEQRCSPFLWEDVNLVYMGRTIQDISSRADNSADANRQGTQVLAEPSFLLQLEWKYGKNRTTGEIIPSSLSSQPIETSHHCAVRWLLVLGMWLNVFEPDSDAALRKIIFDGEDVLPRGSRLRIRREWCSVPVILCDRSPLIEIVGTKPTFPHHINVIAMDAARGRRILQFLADILGWDSIQFYDYRRTFATVAKNNFPGNQLKLLMGHRREHSSTLASTYVADHCPIDQSAFAAGGRWMATALRSEDAQAAAGRSHGLAAPAVPSLVFNNAYVAKALEKVETRRNVVMADKAVAARIKRLAIDLLDEQDWTRHLSEQQITLVESL</sequence>
<keyword evidence="7" id="KW-1185">Reference proteome</keyword>
<dbReference type="InterPro" id="IPR011330">
    <property type="entry name" value="Glyco_hydro/deAcase_b/a-brl"/>
</dbReference>
<dbReference type="STRING" id="49012.A0A0F7S5Z2"/>
<organism evidence="6 7">
    <name type="scientific">Sporisorium scitamineum</name>
    <dbReference type="NCBI Taxonomy" id="49012"/>
    <lineage>
        <taxon>Eukaryota</taxon>
        <taxon>Fungi</taxon>
        <taxon>Dikarya</taxon>
        <taxon>Basidiomycota</taxon>
        <taxon>Ustilaginomycotina</taxon>
        <taxon>Ustilaginomycetes</taxon>
        <taxon>Ustilaginales</taxon>
        <taxon>Ustilaginaceae</taxon>
        <taxon>Sporisorium</taxon>
    </lineage>
</organism>
<dbReference type="Gene3D" id="1.10.443.10">
    <property type="entry name" value="Intergrase catalytic core"/>
    <property type="match status" value="1"/>
</dbReference>
<dbReference type="GO" id="GO:0006310">
    <property type="term" value="P:DNA recombination"/>
    <property type="evidence" value="ECO:0007669"/>
    <property type="project" value="InterPro"/>
</dbReference>
<dbReference type="GO" id="GO:0016810">
    <property type="term" value="F:hydrolase activity, acting on carbon-nitrogen (but not peptide) bonds"/>
    <property type="evidence" value="ECO:0007669"/>
    <property type="project" value="InterPro"/>
</dbReference>
<dbReference type="Gene3D" id="3.20.20.370">
    <property type="entry name" value="Glycoside hydrolase/deacetylase"/>
    <property type="match status" value="1"/>
</dbReference>
<evidence type="ECO:0000256" key="3">
    <source>
        <dbReference type="ARBA" id="ARBA00023288"/>
    </source>
</evidence>
<protein>
    <recommendedName>
        <fullName evidence="5">NodB homology domain-containing protein</fullName>
    </recommendedName>
</protein>
<name>A0A0F7S5Z2_9BASI</name>
<evidence type="ECO:0000256" key="4">
    <source>
        <dbReference type="SAM" id="MobiDB-lite"/>
    </source>
</evidence>
<dbReference type="InterPro" id="IPR013762">
    <property type="entry name" value="Integrase-like_cat_sf"/>
</dbReference>
<evidence type="ECO:0000313" key="7">
    <source>
        <dbReference type="Proteomes" id="UP000242770"/>
    </source>
</evidence>
<evidence type="ECO:0000313" key="6">
    <source>
        <dbReference type="EMBL" id="CDW98352.1"/>
    </source>
</evidence>
<dbReference type="Pfam" id="PF01522">
    <property type="entry name" value="Polysacc_deac_1"/>
    <property type="match status" value="1"/>
</dbReference>